<dbReference type="AlphaFoldDB" id="A0A8J4B9F4"/>
<dbReference type="PANTHER" id="PTHR14732:SF0">
    <property type="entry name" value="RNA POLYMERASE II SUBUNIT B1 CTD PHOSPHATASE RPAP2-RELATED"/>
    <property type="match status" value="1"/>
</dbReference>
<protein>
    <recommendedName>
        <fullName evidence="4">RNA polymerase II subunit B1 CTD phosphatase RPAP2 homolog</fullName>
    </recommendedName>
</protein>
<feature type="region of interest" description="Disordered" evidence="1">
    <location>
        <begin position="249"/>
        <end position="274"/>
    </location>
</feature>
<dbReference type="InterPro" id="IPR039693">
    <property type="entry name" value="Rtr1/RPAP2"/>
</dbReference>
<gene>
    <name evidence="2" type="ORF">Vafri_12093</name>
</gene>
<dbReference type="GO" id="GO:0043175">
    <property type="term" value="F:RNA polymerase core enzyme binding"/>
    <property type="evidence" value="ECO:0007669"/>
    <property type="project" value="InterPro"/>
</dbReference>
<comment type="caution">
    <text evidence="2">The sequence shown here is derived from an EMBL/GenBank/DDBJ whole genome shotgun (WGS) entry which is preliminary data.</text>
</comment>
<dbReference type="PANTHER" id="PTHR14732">
    <property type="entry name" value="RNA POLYMERASE II SUBUNIT B1 CTD PHOSPHATASE RPAP2-RELATED"/>
    <property type="match status" value="1"/>
</dbReference>
<feature type="compositionally biased region" description="Low complexity" evidence="1">
    <location>
        <begin position="22"/>
        <end position="33"/>
    </location>
</feature>
<dbReference type="GO" id="GO:0008420">
    <property type="term" value="F:RNA polymerase II CTD heptapeptide repeat phosphatase activity"/>
    <property type="evidence" value="ECO:0007669"/>
    <property type="project" value="InterPro"/>
</dbReference>
<reference evidence="2" key="1">
    <citation type="journal article" date="2021" name="Proc. Natl. Acad. Sci. U.S.A.">
        <title>Three genomes in the algal genus Volvox reveal the fate of a haploid sex-determining region after a transition to homothallism.</title>
        <authorList>
            <person name="Yamamoto K."/>
            <person name="Hamaji T."/>
            <person name="Kawai-Toyooka H."/>
            <person name="Matsuzaki R."/>
            <person name="Takahashi F."/>
            <person name="Nishimura Y."/>
            <person name="Kawachi M."/>
            <person name="Noguchi H."/>
            <person name="Minakuchi Y."/>
            <person name="Umen J.G."/>
            <person name="Toyoda A."/>
            <person name="Nozaki H."/>
        </authorList>
    </citation>
    <scope>NUCLEOTIDE SEQUENCE</scope>
    <source>
        <strain evidence="2">NIES-3780</strain>
    </source>
</reference>
<dbReference type="Proteomes" id="UP000747399">
    <property type="component" value="Unassembled WGS sequence"/>
</dbReference>
<feature type="non-terminal residue" evidence="2">
    <location>
        <position position="308"/>
    </location>
</feature>
<proteinExistence type="predicted"/>
<evidence type="ECO:0000313" key="2">
    <source>
        <dbReference type="EMBL" id="GIL56784.1"/>
    </source>
</evidence>
<dbReference type="GO" id="GO:0005737">
    <property type="term" value="C:cytoplasm"/>
    <property type="evidence" value="ECO:0007669"/>
    <property type="project" value="TreeGrafter"/>
</dbReference>
<organism evidence="2 3">
    <name type="scientific">Volvox africanus</name>
    <dbReference type="NCBI Taxonomy" id="51714"/>
    <lineage>
        <taxon>Eukaryota</taxon>
        <taxon>Viridiplantae</taxon>
        <taxon>Chlorophyta</taxon>
        <taxon>core chlorophytes</taxon>
        <taxon>Chlorophyceae</taxon>
        <taxon>CS clade</taxon>
        <taxon>Chlamydomonadales</taxon>
        <taxon>Volvocaceae</taxon>
        <taxon>Volvox</taxon>
    </lineage>
</organism>
<name>A0A8J4B9F4_9CHLO</name>
<accession>A0A8J4B9F4</accession>
<evidence type="ECO:0000256" key="1">
    <source>
        <dbReference type="SAM" id="MobiDB-lite"/>
    </source>
</evidence>
<evidence type="ECO:0000313" key="3">
    <source>
        <dbReference type="Proteomes" id="UP000747399"/>
    </source>
</evidence>
<evidence type="ECO:0008006" key="4">
    <source>
        <dbReference type="Google" id="ProtNLM"/>
    </source>
</evidence>
<dbReference type="EMBL" id="BNCO01000025">
    <property type="protein sequence ID" value="GIL56784.1"/>
    <property type="molecule type" value="Genomic_DNA"/>
</dbReference>
<sequence>GKGSCETAPLAATSGDGHNDIYGASGAGDASYGGVDGGEGDADGQAGDGEAALEPWMLRDDLDSLSGADDDDAASSASSSADDYNYKSMLPYFHRTTQHYYTVLSPYNQVQTALVGWLNSRTVAFVVGVGLGPLQDPGPALSDGEYAAEGAEGVPTTPVMQARGVLLQLLAAPVRECYSQLAVRVPQSDLDRKLTALVSSFRLSGPVPSFKQPQWMLLSLALLHALSIHHIPALRISLCAPPPPPAASGAAGTAANLVGNSGDTPAPPPLRAGGVLRPHPRLASLLERIGFDVHYLSALVDLLTSPEF</sequence>
<feature type="region of interest" description="Disordered" evidence="1">
    <location>
        <begin position="1"/>
        <end position="48"/>
    </location>
</feature>
<keyword evidence="3" id="KW-1185">Reference proteome</keyword>
<dbReference type="GO" id="GO:0005634">
    <property type="term" value="C:nucleus"/>
    <property type="evidence" value="ECO:0007669"/>
    <property type="project" value="TreeGrafter"/>
</dbReference>